<organism evidence="1 2">
    <name type="scientific">Mycobacterium kansasii ATCC 12478</name>
    <dbReference type="NCBI Taxonomy" id="557599"/>
    <lineage>
        <taxon>Bacteria</taxon>
        <taxon>Bacillati</taxon>
        <taxon>Actinomycetota</taxon>
        <taxon>Actinomycetes</taxon>
        <taxon>Mycobacteriales</taxon>
        <taxon>Mycobacteriaceae</taxon>
        <taxon>Mycobacterium</taxon>
    </lineage>
</organism>
<evidence type="ECO:0000313" key="2">
    <source>
        <dbReference type="Proteomes" id="UP000017786"/>
    </source>
</evidence>
<dbReference type="KEGG" id="mkn:MKAN_07330"/>
<gene>
    <name evidence="1" type="ORF">MKAN_07330</name>
</gene>
<dbReference type="EMBL" id="CP006835">
    <property type="protein sequence ID" value="AGZ54076.1"/>
    <property type="molecule type" value="Genomic_DNA"/>
</dbReference>
<proteinExistence type="predicted"/>
<dbReference type="AlphaFoldDB" id="U5X1N5"/>
<sequence length="35" mass="3944">MPLRCWLCECEPSRQIAVTSSFELSGRGTQAPLEF</sequence>
<dbReference type="Proteomes" id="UP000017786">
    <property type="component" value="Chromosome"/>
</dbReference>
<protein>
    <submittedName>
        <fullName evidence="1">Uncharacterized protein</fullName>
    </submittedName>
</protein>
<reference evidence="1 2" key="1">
    <citation type="submission" date="2013-10" db="EMBL/GenBank/DDBJ databases">
        <title>Genome sequence of Mycobacterium kansasii.</title>
        <authorList>
            <consortium name="McGill University Mycobacterium genome consortium"/>
            <person name="Veyrier F.J."/>
            <person name="Behr M.A."/>
        </authorList>
    </citation>
    <scope>NUCLEOTIDE SEQUENCE [LARGE SCALE GENOMIC DNA]</scope>
    <source>
        <strain evidence="1 2">ATCC 12478</strain>
    </source>
</reference>
<dbReference type="HOGENOM" id="CLU_3365963_0_0_11"/>
<name>U5X1N5_MYCKA</name>
<evidence type="ECO:0000313" key="1">
    <source>
        <dbReference type="EMBL" id="AGZ54076.1"/>
    </source>
</evidence>
<accession>U5X1N5</accession>